<dbReference type="InterPro" id="IPR001878">
    <property type="entry name" value="Znf_CCHC"/>
</dbReference>
<feature type="non-terminal residue" evidence="3">
    <location>
        <position position="1"/>
    </location>
</feature>
<dbReference type="SUPFAM" id="SSF57756">
    <property type="entry name" value="Retrovirus zinc finger-like domains"/>
    <property type="match status" value="1"/>
</dbReference>
<comment type="caution">
    <text evidence="3">The sequence shown here is derived from an EMBL/GenBank/DDBJ whole genome shotgun (WGS) entry which is preliminary data.</text>
</comment>
<sequence>ASFDKSKVECYKCYKMGHFTRECRGPRNQDSRNMYQDSPRRTVYVEESPSKAMVAIDGVGFD</sequence>
<organism evidence="3">
    <name type="scientific">Tanacetum cinerariifolium</name>
    <name type="common">Dalmatian daisy</name>
    <name type="synonym">Chrysanthemum cinerariifolium</name>
    <dbReference type="NCBI Taxonomy" id="118510"/>
    <lineage>
        <taxon>Eukaryota</taxon>
        <taxon>Viridiplantae</taxon>
        <taxon>Streptophyta</taxon>
        <taxon>Embryophyta</taxon>
        <taxon>Tracheophyta</taxon>
        <taxon>Spermatophyta</taxon>
        <taxon>Magnoliopsida</taxon>
        <taxon>eudicotyledons</taxon>
        <taxon>Gunneridae</taxon>
        <taxon>Pentapetalae</taxon>
        <taxon>asterids</taxon>
        <taxon>campanulids</taxon>
        <taxon>Asterales</taxon>
        <taxon>Asteraceae</taxon>
        <taxon>Asteroideae</taxon>
        <taxon>Anthemideae</taxon>
        <taxon>Anthemidinae</taxon>
        <taxon>Tanacetum</taxon>
    </lineage>
</organism>
<dbReference type="EMBL" id="BKCJ011492257">
    <property type="protein sequence ID" value="GFD37880.1"/>
    <property type="molecule type" value="Genomic_DNA"/>
</dbReference>
<feature type="domain" description="CCHC-type" evidence="2">
    <location>
        <begin position="10"/>
        <end position="24"/>
    </location>
</feature>
<gene>
    <name evidence="3" type="ORF">Tci_909849</name>
</gene>
<evidence type="ECO:0000313" key="3">
    <source>
        <dbReference type="EMBL" id="GFD37880.1"/>
    </source>
</evidence>
<protein>
    <recommendedName>
        <fullName evidence="2">CCHC-type domain-containing protein</fullName>
    </recommendedName>
</protein>
<keyword evidence="1" id="KW-0862">Zinc</keyword>
<dbReference type="AlphaFoldDB" id="A0A699VTZ7"/>
<dbReference type="InterPro" id="IPR036875">
    <property type="entry name" value="Znf_CCHC_sf"/>
</dbReference>
<dbReference type="GO" id="GO:0003676">
    <property type="term" value="F:nucleic acid binding"/>
    <property type="evidence" value="ECO:0007669"/>
    <property type="project" value="InterPro"/>
</dbReference>
<keyword evidence="1" id="KW-0479">Metal-binding</keyword>
<dbReference type="GO" id="GO:0008270">
    <property type="term" value="F:zinc ion binding"/>
    <property type="evidence" value="ECO:0007669"/>
    <property type="project" value="UniProtKB-KW"/>
</dbReference>
<evidence type="ECO:0000256" key="1">
    <source>
        <dbReference type="PROSITE-ProRule" id="PRU00047"/>
    </source>
</evidence>
<dbReference type="PROSITE" id="PS50158">
    <property type="entry name" value="ZF_CCHC"/>
    <property type="match status" value="1"/>
</dbReference>
<name>A0A699VTZ7_TANCI</name>
<reference evidence="3" key="1">
    <citation type="journal article" date="2019" name="Sci. Rep.">
        <title>Draft genome of Tanacetum cinerariifolium, the natural source of mosquito coil.</title>
        <authorList>
            <person name="Yamashiro T."/>
            <person name="Shiraishi A."/>
            <person name="Satake H."/>
            <person name="Nakayama K."/>
        </authorList>
    </citation>
    <scope>NUCLEOTIDE SEQUENCE</scope>
</reference>
<dbReference type="Gene3D" id="4.10.60.10">
    <property type="entry name" value="Zinc finger, CCHC-type"/>
    <property type="match status" value="1"/>
</dbReference>
<keyword evidence="1" id="KW-0863">Zinc-finger</keyword>
<proteinExistence type="predicted"/>
<accession>A0A699VTZ7</accession>
<evidence type="ECO:0000259" key="2">
    <source>
        <dbReference type="PROSITE" id="PS50158"/>
    </source>
</evidence>